<gene>
    <name evidence="2" type="ORF">I6G38_20225</name>
</gene>
<dbReference type="AlphaFoldDB" id="A0A7T3AEP2"/>
<dbReference type="PANTHER" id="PTHR40106">
    <property type="entry name" value="INNER MEMBRANE PROTEIN RCLC"/>
    <property type="match status" value="1"/>
</dbReference>
<dbReference type="PANTHER" id="PTHR40106:SF1">
    <property type="entry name" value="INNER MEMBRANE PROTEIN RCLC"/>
    <property type="match status" value="1"/>
</dbReference>
<geneLocation type="plasmid" evidence="2 3">
    <name>unnamed1</name>
</geneLocation>
<keyword evidence="1" id="KW-1133">Transmembrane helix</keyword>
<feature type="transmembrane region" description="Helical" evidence="1">
    <location>
        <begin position="134"/>
        <end position="153"/>
    </location>
</feature>
<proteinExistence type="predicted"/>
<sequence length="161" mass="17040">MQYLMKSKFLIAECAGGELALLRWALVLVLLWSGAMKFTAYEAYNIAPVIAKSPILSWLSMFGVQGESNFIGFIQLATAFALTAGAFSALFSALGAAMSMCFSLITLSFFVTTPGVAESSAGGFPAISTVPGEFLLKDTVLIAASLVLLLNSFDQQRNSGS</sequence>
<dbReference type="Proteomes" id="UP000594836">
    <property type="component" value="Plasmid unnamed1"/>
</dbReference>
<protein>
    <submittedName>
        <fullName evidence="2">DUF417 family protein</fullName>
    </submittedName>
</protein>
<dbReference type="PIRSF" id="PIRSF028065">
    <property type="entry name" value="UCP028065"/>
    <property type="match status" value="1"/>
</dbReference>
<keyword evidence="1" id="KW-0472">Membrane</keyword>
<organism evidence="2 3">
    <name type="scientific">Sphingomonas paucimobilis</name>
    <name type="common">Pseudomonas paucimobilis</name>
    <dbReference type="NCBI Taxonomy" id="13689"/>
    <lineage>
        <taxon>Bacteria</taxon>
        <taxon>Pseudomonadati</taxon>
        <taxon>Pseudomonadota</taxon>
        <taxon>Alphaproteobacteria</taxon>
        <taxon>Sphingomonadales</taxon>
        <taxon>Sphingomonadaceae</taxon>
        <taxon>Sphingomonas</taxon>
    </lineage>
</organism>
<feature type="transmembrane region" description="Helical" evidence="1">
    <location>
        <begin position="21"/>
        <end position="40"/>
    </location>
</feature>
<keyword evidence="1" id="KW-0812">Transmembrane</keyword>
<dbReference type="InterPro" id="IPR016865">
    <property type="entry name" value="RclC"/>
</dbReference>
<dbReference type="Pfam" id="PF04224">
    <property type="entry name" value="DUF417"/>
    <property type="match status" value="1"/>
</dbReference>
<keyword evidence="2" id="KW-0614">Plasmid</keyword>
<dbReference type="GO" id="GO:1901530">
    <property type="term" value="P:response to hypochlorite"/>
    <property type="evidence" value="ECO:0007669"/>
    <property type="project" value="TreeGrafter"/>
</dbReference>
<evidence type="ECO:0000313" key="3">
    <source>
        <dbReference type="Proteomes" id="UP000594836"/>
    </source>
</evidence>
<name>A0A7T3AEP2_SPHPI</name>
<dbReference type="InterPro" id="IPR007339">
    <property type="entry name" value="RclC-like"/>
</dbReference>
<dbReference type="EMBL" id="CP065714">
    <property type="protein sequence ID" value="QPT11254.1"/>
    <property type="molecule type" value="Genomic_DNA"/>
</dbReference>
<dbReference type="RefSeq" id="WP_197939383.1">
    <property type="nucleotide sequence ID" value="NZ_CP065714.1"/>
</dbReference>
<evidence type="ECO:0000313" key="2">
    <source>
        <dbReference type="EMBL" id="QPT11254.1"/>
    </source>
</evidence>
<feature type="transmembrane region" description="Helical" evidence="1">
    <location>
        <begin position="76"/>
        <end position="105"/>
    </location>
</feature>
<accession>A0A7T3AEP2</accession>
<reference evidence="2 3" key="1">
    <citation type="submission" date="2020-12" db="EMBL/GenBank/DDBJ databases">
        <title>FDA dAtabase for Regulatory Grade micrObial Sequences (FDA-ARGOS): Supporting development and validation of Infectious Disease Dx tests.</title>
        <authorList>
            <person name="Sproer C."/>
            <person name="Gronow S."/>
            <person name="Severitt S."/>
            <person name="Schroder I."/>
            <person name="Tallon L."/>
            <person name="Sadzewicz L."/>
            <person name="Zhao X."/>
            <person name="Boylan J."/>
            <person name="Ott S."/>
            <person name="Bowen H."/>
            <person name="Vavikolanu K."/>
            <person name="Mehta A."/>
            <person name="Aluvathingal J."/>
            <person name="Nadendla S."/>
            <person name="Lowell S."/>
            <person name="Myers T."/>
            <person name="Yan Y."/>
            <person name="Sichtig H."/>
        </authorList>
    </citation>
    <scope>NUCLEOTIDE SEQUENCE [LARGE SCALE GENOMIC DNA]</scope>
    <source>
        <strain evidence="2 3">FDAARGOS_881</strain>
        <plasmid evidence="2 3">unnamed1</plasmid>
    </source>
</reference>
<dbReference type="GO" id="GO:0005886">
    <property type="term" value="C:plasma membrane"/>
    <property type="evidence" value="ECO:0007669"/>
    <property type="project" value="TreeGrafter"/>
</dbReference>
<evidence type="ECO:0000256" key="1">
    <source>
        <dbReference type="SAM" id="Phobius"/>
    </source>
</evidence>